<dbReference type="InterPro" id="IPR050624">
    <property type="entry name" value="HTH-type_Tx_Regulator"/>
</dbReference>
<reference evidence="5" key="1">
    <citation type="submission" date="2016-11" db="EMBL/GenBank/DDBJ databases">
        <authorList>
            <person name="Varghese N."/>
            <person name="Submissions S."/>
        </authorList>
    </citation>
    <scope>NUCLEOTIDE SEQUENCE [LARGE SCALE GENOMIC DNA]</scope>
    <source>
        <strain evidence="5">DSM 8595</strain>
    </source>
</reference>
<keyword evidence="1 2" id="KW-0238">DNA-binding</keyword>
<evidence type="ECO:0000313" key="4">
    <source>
        <dbReference type="EMBL" id="SIO28712.1"/>
    </source>
</evidence>
<dbReference type="InterPro" id="IPR009057">
    <property type="entry name" value="Homeodomain-like_sf"/>
</dbReference>
<evidence type="ECO:0000256" key="1">
    <source>
        <dbReference type="ARBA" id="ARBA00023125"/>
    </source>
</evidence>
<dbReference type="GO" id="GO:0003677">
    <property type="term" value="F:DNA binding"/>
    <property type="evidence" value="ECO:0007669"/>
    <property type="project" value="UniProtKB-UniRule"/>
</dbReference>
<accession>A0A1N6I9L8</accession>
<dbReference type="STRING" id="232089.SAMN05443544_3800"/>
<proteinExistence type="predicted"/>
<dbReference type="Proteomes" id="UP000184699">
    <property type="component" value="Unassembled WGS sequence"/>
</dbReference>
<dbReference type="PROSITE" id="PS50977">
    <property type="entry name" value="HTH_TETR_2"/>
    <property type="match status" value="1"/>
</dbReference>
<dbReference type="Gene3D" id="1.10.357.10">
    <property type="entry name" value="Tetracycline Repressor, domain 2"/>
    <property type="match status" value="1"/>
</dbReference>
<gene>
    <name evidence="4" type="ORF">SAMN05443544_3800</name>
</gene>
<dbReference type="Pfam" id="PF00440">
    <property type="entry name" value="TetR_N"/>
    <property type="match status" value="1"/>
</dbReference>
<feature type="domain" description="HTH tetR-type" evidence="3">
    <location>
        <begin position="6"/>
        <end position="66"/>
    </location>
</feature>
<name>A0A1N6I9L8_9MICO</name>
<protein>
    <submittedName>
        <fullName evidence="4">Transcriptional regulator, TetR family</fullName>
    </submittedName>
</protein>
<dbReference type="AlphaFoldDB" id="A0A1N6I9L8"/>
<evidence type="ECO:0000259" key="3">
    <source>
        <dbReference type="PROSITE" id="PS50977"/>
    </source>
</evidence>
<dbReference type="RefSeq" id="WP_074261928.1">
    <property type="nucleotide sequence ID" value="NZ_FSRJ01000006.1"/>
</dbReference>
<keyword evidence="5" id="KW-1185">Reference proteome</keyword>
<dbReference type="SUPFAM" id="SSF46689">
    <property type="entry name" value="Homeodomain-like"/>
    <property type="match status" value="1"/>
</dbReference>
<dbReference type="PANTHER" id="PTHR43479:SF7">
    <property type="entry name" value="TETR-FAMILY TRANSCRIPTIONAL REGULATOR"/>
    <property type="match status" value="1"/>
</dbReference>
<dbReference type="EMBL" id="FSRJ01000006">
    <property type="protein sequence ID" value="SIO28712.1"/>
    <property type="molecule type" value="Genomic_DNA"/>
</dbReference>
<feature type="DNA-binding region" description="H-T-H motif" evidence="2">
    <location>
        <begin position="29"/>
        <end position="48"/>
    </location>
</feature>
<evidence type="ECO:0000313" key="5">
    <source>
        <dbReference type="Proteomes" id="UP000184699"/>
    </source>
</evidence>
<dbReference type="OrthoDB" id="3193022at2"/>
<dbReference type="InterPro" id="IPR001647">
    <property type="entry name" value="HTH_TetR"/>
</dbReference>
<dbReference type="PANTHER" id="PTHR43479">
    <property type="entry name" value="ACREF/ENVCD OPERON REPRESSOR-RELATED"/>
    <property type="match status" value="1"/>
</dbReference>
<organism evidence="4 5">
    <name type="scientific">Agromyces cerinus subsp. cerinus</name>
    <dbReference type="NCBI Taxonomy" id="232089"/>
    <lineage>
        <taxon>Bacteria</taxon>
        <taxon>Bacillati</taxon>
        <taxon>Actinomycetota</taxon>
        <taxon>Actinomycetes</taxon>
        <taxon>Micrococcales</taxon>
        <taxon>Microbacteriaceae</taxon>
        <taxon>Agromyces</taxon>
    </lineage>
</organism>
<evidence type="ECO:0000256" key="2">
    <source>
        <dbReference type="PROSITE-ProRule" id="PRU00335"/>
    </source>
</evidence>
<sequence>MDVRVERTRRSLQDALLELARERPLDEVTIAEIAARAGVNRSSFYQHYSDKETLLADALDAAAEAAAAMLPDRYEPPSGPPQALVVFLQHVDEHAELYRSVFGPSGSATVLARLRARIDAIVRAGFVSAASKAYDGLPLDIIAAGITGSALGVVEAWLMRDPRPSVDVGAAWVWRALLGPGADWA</sequence>